<protein>
    <submittedName>
        <fullName evidence="7">Monooxygenase, FAD-binding protein</fullName>
    </submittedName>
</protein>
<evidence type="ECO:0000256" key="5">
    <source>
        <dbReference type="ARBA" id="ARBA00023033"/>
    </source>
</evidence>
<dbReference type="OrthoDB" id="16820at2759"/>
<dbReference type="Gene3D" id="3.50.50.60">
    <property type="entry name" value="FAD/NAD(P)-binding domain"/>
    <property type="match status" value="1"/>
</dbReference>
<keyword evidence="3" id="KW-0274">FAD</keyword>
<dbReference type="VEuPathDB" id="FungiDB:AAP_05655"/>
<evidence type="ECO:0000313" key="7">
    <source>
        <dbReference type="EMBL" id="KZZ87422.1"/>
    </source>
</evidence>
<comment type="similarity">
    <text evidence="1">Belongs to the paxM FAD-dependent monooxygenase family.</text>
</comment>
<dbReference type="EMBL" id="AZGZ01000034">
    <property type="protein sequence ID" value="KZZ87422.1"/>
    <property type="molecule type" value="Genomic_DNA"/>
</dbReference>
<dbReference type="Pfam" id="PF01494">
    <property type="entry name" value="FAD_binding_3"/>
    <property type="match status" value="1"/>
</dbReference>
<keyword evidence="4" id="KW-0560">Oxidoreductase</keyword>
<evidence type="ECO:0000259" key="6">
    <source>
        <dbReference type="Pfam" id="PF01494"/>
    </source>
</evidence>
<evidence type="ECO:0000256" key="1">
    <source>
        <dbReference type="ARBA" id="ARBA00007992"/>
    </source>
</evidence>
<dbReference type="PANTHER" id="PTHR13789">
    <property type="entry name" value="MONOOXYGENASE"/>
    <property type="match status" value="1"/>
</dbReference>
<evidence type="ECO:0000313" key="8">
    <source>
        <dbReference type="Proteomes" id="UP000242877"/>
    </source>
</evidence>
<gene>
    <name evidence="7" type="ORF">AAP_05655</name>
</gene>
<dbReference type="InterPro" id="IPR036188">
    <property type="entry name" value="FAD/NAD-bd_sf"/>
</dbReference>
<proteinExistence type="inferred from homology"/>
<dbReference type="FunFam" id="3.50.50.60:FF:000115">
    <property type="entry name" value="Salicylate hydroxylase, putative"/>
    <property type="match status" value="1"/>
</dbReference>
<keyword evidence="8" id="KW-1185">Reference proteome</keyword>
<accession>A0A162IDE1</accession>
<dbReference type="SUPFAM" id="SSF54373">
    <property type="entry name" value="FAD-linked reductases, C-terminal domain"/>
    <property type="match status" value="1"/>
</dbReference>
<evidence type="ECO:0000256" key="4">
    <source>
        <dbReference type="ARBA" id="ARBA00023002"/>
    </source>
</evidence>
<feature type="domain" description="FAD-binding" evidence="6">
    <location>
        <begin position="3"/>
        <end position="348"/>
    </location>
</feature>
<evidence type="ECO:0000256" key="2">
    <source>
        <dbReference type="ARBA" id="ARBA00022630"/>
    </source>
</evidence>
<keyword evidence="5 7" id="KW-0503">Monooxygenase</keyword>
<organism evidence="7 8">
    <name type="scientific">Ascosphaera apis ARSEF 7405</name>
    <dbReference type="NCBI Taxonomy" id="392613"/>
    <lineage>
        <taxon>Eukaryota</taxon>
        <taxon>Fungi</taxon>
        <taxon>Dikarya</taxon>
        <taxon>Ascomycota</taxon>
        <taxon>Pezizomycotina</taxon>
        <taxon>Eurotiomycetes</taxon>
        <taxon>Eurotiomycetidae</taxon>
        <taxon>Onygenales</taxon>
        <taxon>Ascosphaeraceae</taxon>
        <taxon>Ascosphaera</taxon>
    </lineage>
</organism>
<dbReference type="InterPro" id="IPR050493">
    <property type="entry name" value="FAD-dep_Monooxygenase_BioMet"/>
</dbReference>
<dbReference type="Proteomes" id="UP000242877">
    <property type="component" value="Unassembled WGS sequence"/>
</dbReference>
<dbReference type="GO" id="GO:0071949">
    <property type="term" value="F:FAD binding"/>
    <property type="evidence" value="ECO:0007669"/>
    <property type="project" value="InterPro"/>
</dbReference>
<keyword evidence="2" id="KW-0285">Flavoprotein</keyword>
<reference evidence="7 8" key="1">
    <citation type="journal article" date="2016" name="Genome Biol. Evol.">
        <title>Divergent and convergent evolution of fungal pathogenicity.</title>
        <authorList>
            <person name="Shang Y."/>
            <person name="Xiao G."/>
            <person name="Zheng P."/>
            <person name="Cen K."/>
            <person name="Zhan S."/>
            <person name="Wang C."/>
        </authorList>
    </citation>
    <scope>NUCLEOTIDE SEQUENCE [LARGE SCALE GENOMIC DNA]</scope>
    <source>
        <strain evidence="7 8">ARSEF 7405</strain>
    </source>
</reference>
<dbReference type="PANTHER" id="PTHR13789:SF307">
    <property type="entry name" value="HYDROXYLASE, PUTATIVE (AFU_ORTHOLOGUE AFUA_2G04330)-RELATED"/>
    <property type="match status" value="1"/>
</dbReference>
<dbReference type="AlphaFoldDB" id="A0A162IDE1"/>
<sequence length="418" mass="46279">MIGIGGASAAVMLAMRGHEVTLLEDAPQLAEVGAGIQVSPNMLRLFSRIGLREEIEKRCVGLQKIVARRWQDGSILQTTVTSTDSKSSSAPKTVHRADLHNIIMDAAKALPNVSLRLGCRVLSYDFDNATARLADGTEVSGDVLIAADGIKSLARKQMLESLGEVDAAAEPTGDATYRIMIPRELMLDDPELRELMESPTATRWVGPNRHVMAYPIKNHKLFNVVLIHPDRGDKDEAWTSTGKREDMIKDYDGWDPVIRKMIDRAPSDEILEWKLCMHKPLPTWVRGRSALMGDACHPMLPYVAQGAAQAVEDAACLSFILSSVTSLDQIPLALRAYETSRKPRAEIVQAFGLANRDILHLHDGPAQVKRDEAYRQVKFGGPSPDKWVDEVTQRFLWDWDAEAAGMQTWLLASVRPSL</sequence>
<dbReference type="GO" id="GO:0004497">
    <property type="term" value="F:monooxygenase activity"/>
    <property type="evidence" value="ECO:0007669"/>
    <property type="project" value="UniProtKB-KW"/>
</dbReference>
<name>A0A162IDE1_9EURO</name>
<evidence type="ECO:0000256" key="3">
    <source>
        <dbReference type="ARBA" id="ARBA00022827"/>
    </source>
</evidence>
<dbReference type="PRINTS" id="PR00420">
    <property type="entry name" value="RNGMNOXGNASE"/>
</dbReference>
<comment type="caution">
    <text evidence="7">The sequence shown here is derived from an EMBL/GenBank/DDBJ whole genome shotgun (WGS) entry which is preliminary data.</text>
</comment>
<dbReference type="InterPro" id="IPR002938">
    <property type="entry name" value="FAD-bd"/>
</dbReference>
<dbReference type="SUPFAM" id="SSF51905">
    <property type="entry name" value="FAD/NAD(P)-binding domain"/>
    <property type="match status" value="1"/>
</dbReference>